<accession>A0ABU5DCC8</accession>
<feature type="domain" description="Microcystin LR degradation protein MlrC N-terminal" evidence="3">
    <location>
        <begin position="2"/>
        <end position="291"/>
    </location>
</feature>
<keyword evidence="5" id="KW-1185">Reference proteome</keyword>
<comment type="caution">
    <text evidence="4">The sequence shown here is derived from an EMBL/GenBank/DDBJ whole genome shotgun (WGS) entry which is preliminary data.</text>
</comment>
<evidence type="ECO:0000259" key="2">
    <source>
        <dbReference type="Pfam" id="PF07171"/>
    </source>
</evidence>
<comment type="similarity">
    <text evidence="1">Belongs to the peptidase M81 family.</text>
</comment>
<dbReference type="PIRSF" id="PIRSF012702">
    <property type="entry name" value="UCP012702"/>
    <property type="match status" value="1"/>
</dbReference>
<proteinExistence type="inferred from homology"/>
<keyword evidence="1" id="KW-0479">Metal-binding</keyword>
<dbReference type="RefSeq" id="WP_320421851.1">
    <property type="nucleotide sequence ID" value="NZ_JAXCLA010000002.1"/>
</dbReference>
<organism evidence="4 5">
    <name type="scientific">Roseateles agri</name>
    <dbReference type="NCBI Taxonomy" id="3098619"/>
    <lineage>
        <taxon>Bacteria</taxon>
        <taxon>Pseudomonadati</taxon>
        <taxon>Pseudomonadota</taxon>
        <taxon>Betaproteobacteria</taxon>
        <taxon>Burkholderiales</taxon>
        <taxon>Sphaerotilaceae</taxon>
        <taxon>Roseateles</taxon>
    </lineage>
</organism>
<keyword evidence="1" id="KW-0645">Protease</keyword>
<dbReference type="EMBL" id="JAXCLA010000002">
    <property type="protein sequence ID" value="MDY0743938.1"/>
    <property type="molecule type" value="Genomic_DNA"/>
</dbReference>
<dbReference type="Proteomes" id="UP001285263">
    <property type="component" value="Unassembled WGS sequence"/>
</dbReference>
<protein>
    <recommendedName>
        <fullName evidence="1">Microcystinase C</fullName>
        <shortName evidence="1">MlrC</shortName>
    </recommendedName>
</protein>
<comment type="cofactor">
    <cofactor evidence="1">
        <name>Zn(2+)</name>
        <dbReference type="ChEBI" id="CHEBI:29105"/>
    </cofactor>
    <text evidence="1">Binds 1 zinc ion per subunit.</text>
</comment>
<dbReference type="InterPro" id="IPR009197">
    <property type="entry name" value="MlrC"/>
</dbReference>
<feature type="domain" description="Microcystin LR degradation protein MlrC C-terminal" evidence="2">
    <location>
        <begin position="305"/>
        <end position="480"/>
    </location>
</feature>
<comment type="function">
    <text evidence="1">Involved in peptidolytic degradation of cyclic heptapeptide hepatotoxin microcystin (MC).</text>
</comment>
<dbReference type="Pfam" id="PF07171">
    <property type="entry name" value="MlrC_C"/>
    <property type="match status" value="1"/>
</dbReference>
<keyword evidence="1" id="KW-0378">Hydrolase</keyword>
<dbReference type="InterPro" id="IPR015995">
    <property type="entry name" value="MlrC_N"/>
</dbReference>
<evidence type="ECO:0000256" key="1">
    <source>
        <dbReference type="PIRNR" id="PIRNR012702"/>
    </source>
</evidence>
<sequence>MRIFVAGLIHETNSFSPIPTSVQSFEEGLLVRRSEPDALRKIEAQAMLSGVFAAAKRAGDTLLPGLFAVAEPSGPLSRPGYERLRNELLADLAASGPVDAVVLMLHGAMLADGYPDCEGDLLQRVRAIVGAETPIGALLDLHCNLSAAMVESNALLIACKEYPHIDYPARGEELHALVTRMQRGELKIRAHRRRVPMVGIFGTTESPMREFVQRLQASEALPDVLSISALHGFAWSDTPHTSAAILVYTADTPGADAGAAALAEELGSTFYALREQAGSRRLPLAAALDAAQAAMARREGRPVVLADTSDNPGGGAACDSTFVLRALLERGIEGVALGMVWDPQAVALATAAGVGARLPLRIGGKVSPMSGDPVDLEVEVLACRADGRQRGFTPGAFDPLGAAVAVRGAGITIVLNSIRQQIFSPDCFTELDVDPAAQALLVVKSTQHFRAGFDPIAAATIYADTPGSLQVDLSALPYRHLRRPVWPLD</sequence>
<evidence type="ECO:0000259" key="3">
    <source>
        <dbReference type="Pfam" id="PF07364"/>
    </source>
</evidence>
<dbReference type="InterPro" id="IPR010799">
    <property type="entry name" value="MlrC_C"/>
</dbReference>
<name>A0ABU5DCC8_9BURK</name>
<reference evidence="4 5" key="1">
    <citation type="submission" date="2023-11" db="EMBL/GenBank/DDBJ databases">
        <title>Paucibacter sp. nov., isolated from fresh soil in Korea.</title>
        <authorList>
            <person name="Le N.T.T."/>
        </authorList>
    </citation>
    <scope>NUCLEOTIDE SEQUENCE [LARGE SCALE GENOMIC DNA]</scope>
    <source>
        <strain evidence="4 5">R3-3</strain>
    </source>
</reference>
<evidence type="ECO:0000313" key="5">
    <source>
        <dbReference type="Proteomes" id="UP001285263"/>
    </source>
</evidence>
<dbReference type="Pfam" id="PF07364">
    <property type="entry name" value="DUF1485"/>
    <property type="match status" value="1"/>
</dbReference>
<gene>
    <name evidence="4" type="ORF">SNE35_05455</name>
</gene>
<evidence type="ECO:0000313" key="4">
    <source>
        <dbReference type="EMBL" id="MDY0743938.1"/>
    </source>
</evidence>
<keyword evidence="1" id="KW-0482">Metalloprotease</keyword>